<proteinExistence type="predicted"/>
<gene>
    <name evidence="2" type="ORF">HJG60_009188</name>
</gene>
<reference evidence="2 3" key="1">
    <citation type="journal article" date="2020" name="Nature">
        <title>Six reference-quality genomes reveal evolution of bat adaptations.</title>
        <authorList>
            <person name="Jebb D."/>
            <person name="Huang Z."/>
            <person name="Pippel M."/>
            <person name="Hughes G.M."/>
            <person name="Lavrichenko K."/>
            <person name="Devanna P."/>
            <person name="Winkler S."/>
            <person name="Jermiin L.S."/>
            <person name="Skirmuntt E.C."/>
            <person name="Katzourakis A."/>
            <person name="Burkitt-Gray L."/>
            <person name="Ray D.A."/>
            <person name="Sullivan K.A.M."/>
            <person name="Roscito J.G."/>
            <person name="Kirilenko B.M."/>
            <person name="Davalos L.M."/>
            <person name="Corthals A.P."/>
            <person name="Power M.L."/>
            <person name="Jones G."/>
            <person name="Ransome R.D."/>
            <person name="Dechmann D.K.N."/>
            <person name="Locatelli A.G."/>
            <person name="Puechmaille S.J."/>
            <person name="Fedrigo O."/>
            <person name="Jarvis E.D."/>
            <person name="Hiller M."/>
            <person name="Vernes S.C."/>
            <person name="Myers E.W."/>
            <person name="Teeling E.C."/>
        </authorList>
    </citation>
    <scope>NUCLEOTIDE SEQUENCE [LARGE SCALE GENOMIC DNA]</scope>
    <source>
        <strain evidence="2">Bat1K_MPI-CBG_1</strain>
    </source>
</reference>
<dbReference type="Proteomes" id="UP000664940">
    <property type="component" value="Unassembled WGS sequence"/>
</dbReference>
<evidence type="ECO:0000313" key="3">
    <source>
        <dbReference type="Proteomes" id="UP000664940"/>
    </source>
</evidence>
<name>A0A834DCX1_9CHIR</name>
<feature type="compositionally biased region" description="Basic residues" evidence="1">
    <location>
        <begin position="1"/>
        <end position="11"/>
    </location>
</feature>
<sequence>MTPRSRHHGVTQRRSPALNLLRAPPAPSSPAPAACASARPSPVSAAMPGPGSHQAGVTRQCRIMFPGLHAPQFVYLFACARTSWLPPRFGDEAAVNTHMRVSGGRSSRLLWVNTKEHDRWTAL</sequence>
<feature type="compositionally biased region" description="Low complexity" evidence="1">
    <location>
        <begin position="31"/>
        <end position="46"/>
    </location>
</feature>
<comment type="caution">
    <text evidence="2">The sequence shown here is derived from an EMBL/GenBank/DDBJ whole genome shotgun (WGS) entry which is preliminary data.</text>
</comment>
<dbReference type="EMBL" id="JABVXQ010000014">
    <property type="protein sequence ID" value="KAF6078340.1"/>
    <property type="molecule type" value="Genomic_DNA"/>
</dbReference>
<accession>A0A834DCX1</accession>
<feature type="compositionally biased region" description="Low complexity" evidence="1">
    <location>
        <begin position="13"/>
        <end position="23"/>
    </location>
</feature>
<protein>
    <submittedName>
        <fullName evidence="2">Uncharacterized protein</fullName>
    </submittedName>
</protein>
<dbReference type="AlphaFoldDB" id="A0A834DCX1"/>
<organism evidence="2 3">
    <name type="scientific">Phyllostomus discolor</name>
    <name type="common">pale spear-nosed bat</name>
    <dbReference type="NCBI Taxonomy" id="89673"/>
    <lineage>
        <taxon>Eukaryota</taxon>
        <taxon>Metazoa</taxon>
        <taxon>Chordata</taxon>
        <taxon>Craniata</taxon>
        <taxon>Vertebrata</taxon>
        <taxon>Euteleostomi</taxon>
        <taxon>Mammalia</taxon>
        <taxon>Eutheria</taxon>
        <taxon>Laurasiatheria</taxon>
        <taxon>Chiroptera</taxon>
        <taxon>Yangochiroptera</taxon>
        <taxon>Phyllostomidae</taxon>
        <taxon>Phyllostominae</taxon>
        <taxon>Phyllostomus</taxon>
    </lineage>
</organism>
<evidence type="ECO:0000256" key="1">
    <source>
        <dbReference type="SAM" id="MobiDB-lite"/>
    </source>
</evidence>
<evidence type="ECO:0000313" key="2">
    <source>
        <dbReference type="EMBL" id="KAF6078340.1"/>
    </source>
</evidence>
<feature type="region of interest" description="Disordered" evidence="1">
    <location>
        <begin position="1"/>
        <end position="55"/>
    </location>
</feature>